<gene>
    <name evidence="1" type="ORF">PACLA_8A041667</name>
</gene>
<comment type="caution">
    <text evidence="1">The sequence shown here is derived from an EMBL/GenBank/DDBJ whole genome shotgun (WGS) entry which is preliminary data.</text>
</comment>
<dbReference type="AlphaFoldDB" id="A0A7D9DTK3"/>
<keyword evidence="2" id="KW-1185">Reference proteome</keyword>
<evidence type="ECO:0000313" key="2">
    <source>
        <dbReference type="Proteomes" id="UP001152795"/>
    </source>
</evidence>
<dbReference type="Proteomes" id="UP001152795">
    <property type="component" value="Unassembled WGS sequence"/>
</dbReference>
<protein>
    <submittedName>
        <fullName evidence="1">Uncharacterized protein</fullName>
    </submittedName>
</protein>
<dbReference type="OrthoDB" id="1101852at2759"/>
<name>A0A7D9DTK3_PARCT</name>
<proteinExistence type="predicted"/>
<sequence length="195" mass="21345">MAVSNGVPRVWKPAESCPDCRYPDDAGFQFCQRCGFRTPAILPSSAERVSLDMPAIDARFHSLRAHHKSKPYQRQKSKLQLELERIIRGKPKYTLIIVLLLVPVVQPTVAPVLGTRLAAATVENFVVEMKSNFAYLVPSGGNLSALEQSNPISHPVLKDYLRSIREEQAQAPVSPKQAAPLAFGGVLSIGGRNAC</sequence>
<reference evidence="1" key="1">
    <citation type="submission" date="2020-04" db="EMBL/GenBank/DDBJ databases">
        <authorList>
            <person name="Alioto T."/>
            <person name="Alioto T."/>
            <person name="Gomez Garrido J."/>
        </authorList>
    </citation>
    <scope>NUCLEOTIDE SEQUENCE</scope>
    <source>
        <strain evidence="1">A484AB</strain>
    </source>
</reference>
<dbReference type="EMBL" id="CACRXK020002048">
    <property type="protein sequence ID" value="CAB3992424.1"/>
    <property type="molecule type" value="Genomic_DNA"/>
</dbReference>
<accession>A0A7D9DTK3</accession>
<evidence type="ECO:0000313" key="1">
    <source>
        <dbReference type="EMBL" id="CAB3992424.1"/>
    </source>
</evidence>
<organism evidence="1 2">
    <name type="scientific">Paramuricea clavata</name>
    <name type="common">Red gorgonian</name>
    <name type="synonym">Violescent sea-whip</name>
    <dbReference type="NCBI Taxonomy" id="317549"/>
    <lineage>
        <taxon>Eukaryota</taxon>
        <taxon>Metazoa</taxon>
        <taxon>Cnidaria</taxon>
        <taxon>Anthozoa</taxon>
        <taxon>Octocorallia</taxon>
        <taxon>Malacalcyonacea</taxon>
        <taxon>Plexauridae</taxon>
        <taxon>Paramuricea</taxon>
    </lineage>
</organism>